<keyword evidence="3" id="KW-1185">Reference proteome</keyword>
<sequence length="84" mass="8670">MASTWPWCGAEATPSTSSSTRGRRSGPARPRSSASAPAGGRSPPRAPPPPLAPPPPAAPTARRTESTPAASAAPCLRHTHRRRQ</sequence>
<reference evidence="2" key="1">
    <citation type="submission" date="2021-01" db="EMBL/GenBank/DDBJ databases">
        <title>A chromosome-scale assembly of European eel, Anguilla anguilla.</title>
        <authorList>
            <person name="Henkel C."/>
            <person name="Jong-Raadsen S.A."/>
            <person name="Dufour S."/>
            <person name="Weltzien F.-A."/>
            <person name="Palstra A.P."/>
            <person name="Pelster B."/>
            <person name="Spaink H.P."/>
            <person name="Van Den Thillart G.E."/>
            <person name="Jansen H."/>
            <person name="Zahm M."/>
            <person name="Klopp C."/>
            <person name="Cedric C."/>
            <person name="Louis A."/>
            <person name="Berthelot C."/>
            <person name="Parey E."/>
            <person name="Roest Crollius H."/>
            <person name="Montfort J."/>
            <person name="Robinson-Rechavi M."/>
            <person name="Bucao C."/>
            <person name="Bouchez O."/>
            <person name="Gislard M."/>
            <person name="Lluch J."/>
            <person name="Milhes M."/>
            <person name="Lampietro C."/>
            <person name="Lopez Roques C."/>
            <person name="Donnadieu C."/>
            <person name="Braasch I."/>
            <person name="Desvignes T."/>
            <person name="Postlethwait J."/>
            <person name="Bobe J."/>
            <person name="Guiguen Y."/>
            <person name="Dirks R."/>
        </authorList>
    </citation>
    <scope>NUCLEOTIDE SEQUENCE</scope>
    <source>
        <strain evidence="2">Tag_6206</strain>
        <tissue evidence="2">Liver</tissue>
    </source>
</reference>
<comment type="caution">
    <text evidence="2">The sequence shown here is derived from an EMBL/GenBank/DDBJ whole genome shotgun (WGS) entry which is preliminary data.</text>
</comment>
<evidence type="ECO:0000313" key="3">
    <source>
        <dbReference type="Proteomes" id="UP001044222"/>
    </source>
</evidence>
<feature type="non-terminal residue" evidence="2">
    <location>
        <position position="84"/>
    </location>
</feature>
<protein>
    <submittedName>
        <fullName evidence="2">Uncharacterized protein</fullName>
    </submittedName>
</protein>
<dbReference type="Proteomes" id="UP001044222">
    <property type="component" value="Chromosome 8"/>
</dbReference>
<feature type="region of interest" description="Disordered" evidence="1">
    <location>
        <begin position="1"/>
        <end position="84"/>
    </location>
</feature>
<proteinExistence type="predicted"/>
<evidence type="ECO:0000313" key="2">
    <source>
        <dbReference type="EMBL" id="KAG5844700.1"/>
    </source>
</evidence>
<feature type="compositionally biased region" description="Low complexity" evidence="1">
    <location>
        <begin position="27"/>
        <end position="43"/>
    </location>
</feature>
<organism evidence="2 3">
    <name type="scientific">Anguilla anguilla</name>
    <name type="common">European freshwater eel</name>
    <name type="synonym">Muraena anguilla</name>
    <dbReference type="NCBI Taxonomy" id="7936"/>
    <lineage>
        <taxon>Eukaryota</taxon>
        <taxon>Metazoa</taxon>
        <taxon>Chordata</taxon>
        <taxon>Craniata</taxon>
        <taxon>Vertebrata</taxon>
        <taxon>Euteleostomi</taxon>
        <taxon>Actinopterygii</taxon>
        <taxon>Neopterygii</taxon>
        <taxon>Teleostei</taxon>
        <taxon>Anguilliformes</taxon>
        <taxon>Anguillidae</taxon>
        <taxon>Anguilla</taxon>
    </lineage>
</organism>
<dbReference type="EMBL" id="JAFIRN010000008">
    <property type="protein sequence ID" value="KAG5844700.1"/>
    <property type="molecule type" value="Genomic_DNA"/>
</dbReference>
<accession>A0A9D3M933</accession>
<gene>
    <name evidence="2" type="ORF">ANANG_G00165320</name>
</gene>
<name>A0A9D3M933_ANGAN</name>
<dbReference type="AlphaFoldDB" id="A0A9D3M933"/>
<evidence type="ECO:0000256" key="1">
    <source>
        <dbReference type="SAM" id="MobiDB-lite"/>
    </source>
</evidence>
<feature type="compositionally biased region" description="Pro residues" evidence="1">
    <location>
        <begin position="44"/>
        <end position="58"/>
    </location>
</feature>